<evidence type="ECO:0000256" key="2">
    <source>
        <dbReference type="ARBA" id="ARBA00022527"/>
    </source>
</evidence>
<keyword evidence="2" id="KW-0723">Serine/threonine-protein kinase</keyword>
<dbReference type="GO" id="GO:0004674">
    <property type="term" value="F:protein serine/threonine kinase activity"/>
    <property type="evidence" value="ECO:0007669"/>
    <property type="project" value="UniProtKB-KW"/>
</dbReference>
<feature type="compositionally biased region" description="Low complexity" evidence="9">
    <location>
        <begin position="552"/>
        <end position="564"/>
    </location>
</feature>
<keyword evidence="12" id="KW-1185">Reference proteome</keyword>
<sequence length="594" mass="66084">MTMAHAPHRDTGRFFDQAADRTNYEVYKKLERGFCFVRRKADGETFVGHPFDLTRRPAMQSLLELFRRGAGPAAEQVMNHENLLAPQGYVRNFPVDGSGAGWNQVEDVMLWDWCDAGTLSQFLTKPPLKISHDAGYLPESLVWHVAISVLRALQYLHEGIRDTYEGHYDVAYDDPRKCTPIRGAKATERDWLPVLHCEVTPENIFLSHPRGIETYGLVRLGNYGSCHVCPKVLENKNELSPLVCLRGFNASANDIKWVREQFKAVSDPQNMPVDGPTTGGRFGALYTHADELASLGAILYKMMLGRDLPPFGMGRCSCQCLHVRLEAFGLDNISTKSSSHQCYQTVWPWEELARCSAYTQGLKETVFALIRLGARVGTIPGTRTADAMANNGHDAVGAAAEKPVDSWENRASLLLDNAWTRHMAWREGTLDGRGFLDIFDDKLWRQNSYRDTVAKKMRLASETLALDLDALQERRAPTAPSAFVDEEGPQGHEDRLQRLVDYEADRDLELLGSEQKKRDAAETAVEATAAEQAAETTQAVEAAVAGVGKDQGQGQATAAHAQVQSEPRGAQKRAALKRPRSARSKRLKTVTYAE</sequence>
<dbReference type="Gene3D" id="1.10.510.10">
    <property type="entry name" value="Transferase(Phosphotransferase) domain 1"/>
    <property type="match status" value="1"/>
</dbReference>
<evidence type="ECO:0000256" key="5">
    <source>
        <dbReference type="ARBA" id="ARBA00022777"/>
    </source>
</evidence>
<dbReference type="PANTHER" id="PTHR43671">
    <property type="entry name" value="SERINE/THREONINE-PROTEIN KINASE NEK"/>
    <property type="match status" value="1"/>
</dbReference>
<evidence type="ECO:0000256" key="8">
    <source>
        <dbReference type="ARBA" id="ARBA00048679"/>
    </source>
</evidence>
<gene>
    <name evidence="11" type="ORF">P8C59_008744</name>
</gene>
<keyword evidence="5" id="KW-0418">Kinase</keyword>
<comment type="catalytic activity">
    <reaction evidence="8">
        <text>L-seryl-[protein] + ATP = O-phospho-L-seryl-[protein] + ADP + H(+)</text>
        <dbReference type="Rhea" id="RHEA:17989"/>
        <dbReference type="Rhea" id="RHEA-COMP:9863"/>
        <dbReference type="Rhea" id="RHEA-COMP:11604"/>
        <dbReference type="ChEBI" id="CHEBI:15378"/>
        <dbReference type="ChEBI" id="CHEBI:29999"/>
        <dbReference type="ChEBI" id="CHEBI:30616"/>
        <dbReference type="ChEBI" id="CHEBI:83421"/>
        <dbReference type="ChEBI" id="CHEBI:456216"/>
        <dbReference type="EC" id="2.7.11.1"/>
    </reaction>
</comment>
<evidence type="ECO:0000256" key="9">
    <source>
        <dbReference type="SAM" id="MobiDB-lite"/>
    </source>
</evidence>
<evidence type="ECO:0000256" key="1">
    <source>
        <dbReference type="ARBA" id="ARBA00012513"/>
    </source>
</evidence>
<dbReference type="EC" id="2.7.11.1" evidence="1"/>
<feature type="region of interest" description="Disordered" evidence="9">
    <location>
        <begin position="548"/>
        <end position="594"/>
    </location>
</feature>
<dbReference type="AlphaFoldDB" id="A0AAD9IBR5"/>
<comment type="catalytic activity">
    <reaction evidence="7">
        <text>L-threonyl-[protein] + ATP = O-phospho-L-threonyl-[protein] + ADP + H(+)</text>
        <dbReference type="Rhea" id="RHEA:46608"/>
        <dbReference type="Rhea" id="RHEA-COMP:11060"/>
        <dbReference type="Rhea" id="RHEA-COMP:11605"/>
        <dbReference type="ChEBI" id="CHEBI:15378"/>
        <dbReference type="ChEBI" id="CHEBI:30013"/>
        <dbReference type="ChEBI" id="CHEBI:30616"/>
        <dbReference type="ChEBI" id="CHEBI:61977"/>
        <dbReference type="ChEBI" id="CHEBI:456216"/>
        <dbReference type="EC" id="2.7.11.1"/>
    </reaction>
</comment>
<dbReference type="PROSITE" id="PS50011">
    <property type="entry name" value="PROTEIN_KINASE_DOM"/>
    <property type="match status" value="1"/>
</dbReference>
<evidence type="ECO:0000256" key="6">
    <source>
        <dbReference type="ARBA" id="ARBA00022840"/>
    </source>
</evidence>
<keyword evidence="6" id="KW-0067">ATP-binding</keyword>
<evidence type="ECO:0000256" key="7">
    <source>
        <dbReference type="ARBA" id="ARBA00047899"/>
    </source>
</evidence>
<dbReference type="InterPro" id="IPR050660">
    <property type="entry name" value="NEK_Ser/Thr_kinase"/>
</dbReference>
<proteinExistence type="predicted"/>
<feature type="domain" description="Protein kinase" evidence="10">
    <location>
        <begin position="1"/>
        <end position="396"/>
    </location>
</feature>
<evidence type="ECO:0000256" key="3">
    <source>
        <dbReference type="ARBA" id="ARBA00022679"/>
    </source>
</evidence>
<accession>A0AAD9IBR5</accession>
<evidence type="ECO:0000313" key="11">
    <source>
        <dbReference type="EMBL" id="KAK2074546.1"/>
    </source>
</evidence>
<dbReference type="InterPro" id="IPR000719">
    <property type="entry name" value="Prot_kinase_dom"/>
</dbReference>
<dbReference type="PANTHER" id="PTHR43671:SF98">
    <property type="entry name" value="SERINE_THREONINE-PROTEIN KINASE NEK11"/>
    <property type="match status" value="1"/>
</dbReference>
<dbReference type="SUPFAM" id="SSF56112">
    <property type="entry name" value="Protein kinase-like (PK-like)"/>
    <property type="match status" value="1"/>
</dbReference>
<dbReference type="GO" id="GO:0005524">
    <property type="term" value="F:ATP binding"/>
    <property type="evidence" value="ECO:0007669"/>
    <property type="project" value="UniProtKB-KW"/>
</dbReference>
<keyword evidence="3" id="KW-0808">Transferase</keyword>
<dbReference type="Proteomes" id="UP001217918">
    <property type="component" value="Unassembled WGS sequence"/>
</dbReference>
<evidence type="ECO:0000256" key="4">
    <source>
        <dbReference type="ARBA" id="ARBA00022741"/>
    </source>
</evidence>
<evidence type="ECO:0000313" key="12">
    <source>
        <dbReference type="Proteomes" id="UP001217918"/>
    </source>
</evidence>
<keyword evidence="4" id="KW-0547">Nucleotide-binding</keyword>
<evidence type="ECO:0000259" key="10">
    <source>
        <dbReference type="PROSITE" id="PS50011"/>
    </source>
</evidence>
<feature type="compositionally biased region" description="Basic residues" evidence="9">
    <location>
        <begin position="570"/>
        <end position="588"/>
    </location>
</feature>
<dbReference type="InterPro" id="IPR011009">
    <property type="entry name" value="Kinase-like_dom_sf"/>
</dbReference>
<protein>
    <recommendedName>
        <fullName evidence="1">non-specific serine/threonine protein kinase</fullName>
        <ecNumber evidence="1">2.7.11.1</ecNumber>
    </recommendedName>
</protein>
<organism evidence="11 12">
    <name type="scientific">Phyllachora maydis</name>
    <dbReference type="NCBI Taxonomy" id="1825666"/>
    <lineage>
        <taxon>Eukaryota</taxon>
        <taxon>Fungi</taxon>
        <taxon>Dikarya</taxon>
        <taxon>Ascomycota</taxon>
        <taxon>Pezizomycotina</taxon>
        <taxon>Sordariomycetes</taxon>
        <taxon>Sordariomycetidae</taxon>
        <taxon>Phyllachorales</taxon>
        <taxon>Phyllachoraceae</taxon>
        <taxon>Phyllachora</taxon>
    </lineage>
</organism>
<reference evidence="11" key="1">
    <citation type="journal article" date="2023" name="Mol. Plant Microbe Interact.">
        <title>Elucidating the Obligate Nature and Biological Capacity of an Invasive Fungal Corn Pathogen.</title>
        <authorList>
            <person name="MacCready J.S."/>
            <person name="Roggenkamp E.M."/>
            <person name="Gdanetz K."/>
            <person name="Chilvers M.I."/>
        </authorList>
    </citation>
    <scope>NUCLEOTIDE SEQUENCE</scope>
    <source>
        <strain evidence="11">PM02</strain>
    </source>
</reference>
<name>A0AAD9IBR5_9PEZI</name>
<comment type="caution">
    <text evidence="11">The sequence shown here is derived from an EMBL/GenBank/DDBJ whole genome shotgun (WGS) entry which is preliminary data.</text>
</comment>
<dbReference type="EMBL" id="JAQQPM010000008">
    <property type="protein sequence ID" value="KAK2074546.1"/>
    <property type="molecule type" value="Genomic_DNA"/>
</dbReference>